<organism evidence="2 3">
    <name type="scientific">Carboxydocella sporoproducens DSM 16521</name>
    <dbReference type="NCBI Taxonomy" id="1121270"/>
    <lineage>
        <taxon>Bacteria</taxon>
        <taxon>Bacillati</taxon>
        <taxon>Bacillota</taxon>
        <taxon>Clostridia</taxon>
        <taxon>Eubacteriales</taxon>
        <taxon>Clostridiales Family XVI. Incertae Sedis</taxon>
        <taxon>Carboxydocella</taxon>
    </lineage>
</organism>
<dbReference type="Pfam" id="PF01636">
    <property type="entry name" value="APH"/>
    <property type="match status" value="1"/>
</dbReference>
<dbReference type="Proteomes" id="UP000189933">
    <property type="component" value="Unassembled WGS sequence"/>
</dbReference>
<dbReference type="InterPro" id="IPR047175">
    <property type="entry name" value="CotS-like"/>
</dbReference>
<name>A0A1T4N6P4_9FIRM</name>
<dbReference type="InterPro" id="IPR008266">
    <property type="entry name" value="Tyr_kinase_AS"/>
</dbReference>
<reference evidence="3" key="1">
    <citation type="submission" date="2017-02" db="EMBL/GenBank/DDBJ databases">
        <authorList>
            <person name="Varghese N."/>
            <person name="Submissions S."/>
        </authorList>
    </citation>
    <scope>NUCLEOTIDE SEQUENCE [LARGE SCALE GENOMIC DNA]</scope>
    <source>
        <strain evidence="3">DSM 16521</strain>
    </source>
</reference>
<dbReference type="NCBIfam" id="TIGR02906">
    <property type="entry name" value="spore_CotS"/>
    <property type="match status" value="1"/>
</dbReference>
<dbReference type="PANTHER" id="PTHR39179:SF3">
    <property type="entry name" value="COTS-RELATED PROTEIN"/>
    <property type="match status" value="1"/>
</dbReference>
<dbReference type="RefSeq" id="WP_078664922.1">
    <property type="nucleotide sequence ID" value="NZ_FUXM01000006.1"/>
</dbReference>
<dbReference type="Gene3D" id="3.90.1200.10">
    <property type="match status" value="1"/>
</dbReference>
<keyword evidence="3" id="KW-1185">Reference proteome</keyword>
<dbReference type="GO" id="GO:0004672">
    <property type="term" value="F:protein kinase activity"/>
    <property type="evidence" value="ECO:0007669"/>
    <property type="project" value="InterPro"/>
</dbReference>
<keyword evidence="2" id="KW-0808">Transferase</keyword>
<proteinExistence type="predicted"/>
<dbReference type="OrthoDB" id="9771902at2"/>
<dbReference type="PROSITE" id="PS00109">
    <property type="entry name" value="PROTEIN_KINASE_TYR"/>
    <property type="match status" value="1"/>
</dbReference>
<dbReference type="AlphaFoldDB" id="A0A1T4N6P4"/>
<evidence type="ECO:0000313" key="2">
    <source>
        <dbReference type="EMBL" id="SJZ74990.1"/>
    </source>
</evidence>
<sequence length="327" mass="37861">MKRIAEAYGWEKARFRRINDTVWKVRARQGEFALKRPTTSPERLAFITAALQYLKQKQFPWFAPLVLTGQGEAIWQEGGESWLATGWVQGRGCDFRRRQDCLQAARTLAALHQVAHGLTPPPGSRPKTMYWAWPEKYEERIEELQAFQKLLAMKGKLNSFERGFLQALPRGLQLARQALEVLNSSQYQVVASEAERAQAFIHRDVAARNFIIHPDGHAYLIDFDYCRQDLPAADVARLLQRAMKRQGWQREKAEAILAAYEEIRPLSAEEKTVIAAFLTFPQKFWRLANRYFYRKEGWNQEKYAAKLNKAVNYWEKVPEVCALLLAG</sequence>
<dbReference type="EMBL" id="FUXM01000006">
    <property type="protein sequence ID" value="SJZ74990.1"/>
    <property type="molecule type" value="Genomic_DNA"/>
</dbReference>
<evidence type="ECO:0000313" key="3">
    <source>
        <dbReference type="Proteomes" id="UP000189933"/>
    </source>
</evidence>
<dbReference type="SUPFAM" id="SSF56112">
    <property type="entry name" value="Protein kinase-like (PK-like)"/>
    <property type="match status" value="1"/>
</dbReference>
<feature type="domain" description="Aminoglycoside phosphotransferase" evidence="1">
    <location>
        <begin position="18"/>
        <end position="262"/>
    </location>
</feature>
<accession>A0A1T4N6P4</accession>
<dbReference type="InterPro" id="IPR002575">
    <property type="entry name" value="Aminoglycoside_PTrfase"/>
</dbReference>
<gene>
    <name evidence="2" type="ORF">SAMN02745885_00819</name>
</gene>
<dbReference type="GO" id="GO:0042601">
    <property type="term" value="C:endospore-forming forespore"/>
    <property type="evidence" value="ECO:0007669"/>
    <property type="project" value="TreeGrafter"/>
</dbReference>
<dbReference type="Gene3D" id="3.30.200.20">
    <property type="entry name" value="Phosphorylase Kinase, domain 1"/>
    <property type="match status" value="1"/>
</dbReference>
<evidence type="ECO:0000259" key="1">
    <source>
        <dbReference type="Pfam" id="PF01636"/>
    </source>
</evidence>
<dbReference type="PANTHER" id="PTHR39179">
    <property type="entry name" value="SPORE COAT PROTEIN I"/>
    <property type="match status" value="1"/>
</dbReference>
<dbReference type="InterPro" id="IPR011009">
    <property type="entry name" value="Kinase-like_dom_sf"/>
</dbReference>
<protein>
    <submittedName>
        <fullName evidence="2">Phosphotransferase enzyme family protein</fullName>
    </submittedName>
</protein>
<dbReference type="InterPro" id="IPR014255">
    <property type="entry name" value="Spore_coat_CotS"/>
</dbReference>